<gene>
    <name evidence="4" type="ORF">E6W36_12700</name>
</gene>
<feature type="region of interest" description="Disordered" evidence="1">
    <location>
        <begin position="158"/>
        <end position="187"/>
    </location>
</feature>
<keyword evidence="2" id="KW-0732">Signal</keyword>
<proteinExistence type="predicted"/>
<evidence type="ECO:0000259" key="3">
    <source>
        <dbReference type="Pfam" id="PF02897"/>
    </source>
</evidence>
<dbReference type="InterPro" id="IPR023302">
    <property type="entry name" value="Pept_S9A_N"/>
</dbReference>
<dbReference type="Gene3D" id="2.130.10.120">
    <property type="entry name" value="Prolyl oligopeptidase, N-terminal domain"/>
    <property type="match status" value="1"/>
</dbReference>
<sequence>MLRLLLLSFALLAMKTAPTLAQDDPHQWLEGVTDPKALDWVQQQNKRSLAVLEQQPRFADFRKRAEDIYADKRRIAYPDIQGDDVFNFWQDDANPRGLWRIATLKSYLTGKPAWRTLLDLDDLAKRENENWVWKGADCLGPVFNRCLVYLSRGARTRRSCGSSTVRPTGSPQTASCSAKPSTGSPGWTTTGCWSRLITARAA</sequence>
<feature type="signal peptide" evidence="2">
    <location>
        <begin position="1"/>
        <end position="21"/>
    </location>
</feature>
<feature type="domain" description="Peptidase S9A N-terminal" evidence="3">
    <location>
        <begin position="21"/>
        <end position="127"/>
    </location>
</feature>
<dbReference type="InterPro" id="IPR029058">
    <property type="entry name" value="AB_hydrolase_fold"/>
</dbReference>
<keyword evidence="5" id="KW-1185">Reference proteome</keyword>
<feature type="compositionally biased region" description="Polar residues" evidence="1">
    <location>
        <begin position="159"/>
        <end position="179"/>
    </location>
</feature>
<feature type="chain" id="PRO_5020218318" evidence="2">
    <location>
        <begin position="22"/>
        <end position="202"/>
    </location>
</feature>
<dbReference type="InterPro" id="IPR051167">
    <property type="entry name" value="Prolyl_oligopep/macrocyclase"/>
</dbReference>
<dbReference type="PANTHER" id="PTHR42881:SF13">
    <property type="entry name" value="PROLYL ENDOPEPTIDASE"/>
    <property type="match status" value="1"/>
</dbReference>
<name>A0A4D7CBR3_9SPHN</name>
<dbReference type="GO" id="GO:0005829">
    <property type="term" value="C:cytosol"/>
    <property type="evidence" value="ECO:0007669"/>
    <property type="project" value="TreeGrafter"/>
</dbReference>
<reference evidence="5" key="1">
    <citation type="submission" date="2019-04" db="EMBL/GenBank/DDBJ databases">
        <title>Complete genome sequence of Sphingomonas sp. W1-2-3.</title>
        <authorList>
            <person name="Im W.T."/>
        </authorList>
    </citation>
    <scope>NUCLEOTIDE SEQUENCE [LARGE SCALE GENOMIC DNA]</scope>
    <source>
        <strain evidence="5">W1-2-3</strain>
    </source>
</reference>
<dbReference type="RefSeq" id="WP_222872914.1">
    <property type="nucleotide sequence ID" value="NZ_CP039704.1"/>
</dbReference>
<dbReference type="Gene3D" id="3.40.50.1820">
    <property type="entry name" value="alpha/beta hydrolase"/>
    <property type="match status" value="1"/>
</dbReference>
<evidence type="ECO:0000256" key="2">
    <source>
        <dbReference type="SAM" id="SignalP"/>
    </source>
</evidence>
<evidence type="ECO:0000313" key="5">
    <source>
        <dbReference type="Proteomes" id="UP000298714"/>
    </source>
</evidence>
<dbReference type="SUPFAM" id="SSF50993">
    <property type="entry name" value="Peptidase/esterase 'gauge' domain"/>
    <property type="match status" value="1"/>
</dbReference>
<organism evidence="4 5">
    <name type="scientific">Hankyongella ginsenosidimutans</name>
    <dbReference type="NCBI Taxonomy" id="1763828"/>
    <lineage>
        <taxon>Bacteria</taxon>
        <taxon>Pseudomonadati</taxon>
        <taxon>Pseudomonadota</taxon>
        <taxon>Alphaproteobacteria</taxon>
        <taxon>Sphingomonadales</taxon>
        <taxon>Sphingomonadaceae</taxon>
        <taxon>Hankyongella</taxon>
    </lineage>
</organism>
<dbReference type="Proteomes" id="UP000298714">
    <property type="component" value="Chromosome"/>
</dbReference>
<evidence type="ECO:0000256" key="1">
    <source>
        <dbReference type="SAM" id="MobiDB-lite"/>
    </source>
</evidence>
<dbReference type="AlphaFoldDB" id="A0A4D7CBR3"/>
<dbReference type="EMBL" id="CP039704">
    <property type="protein sequence ID" value="QCI80056.1"/>
    <property type="molecule type" value="Genomic_DNA"/>
</dbReference>
<dbReference type="GO" id="GO:0004252">
    <property type="term" value="F:serine-type endopeptidase activity"/>
    <property type="evidence" value="ECO:0007669"/>
    <property type="project" value="InterPro"/>
</dbReference>
<protein>
    <submittedName>
        <fullName evidence="4">S9 family peptidase</fullName>
    </submittedName>
</protein>
<evidence type="ECO:0000313" key="4">
    <source>
        <dbReference type="EMBL" id="QCI80056.1"/>
    </source>
</evidence>
<accession>A0A4D7CBR3</accession>
<dbReference type="Pfam" id="PF02897">
    <property type="entry name" value="Peptidase_S9_N"/>
    <property type="match status" value="1"/>
</dbReference>
<dbReference type="PANTHER" id="PTHR42881">
    <property type="entry name" value="PROLYL ENDOPEPTIDASE"/>
    <property type="match status" value="1"/>
</dbReference>
<dbReference type="KEGG" id="hgn:E6W36_12700"/>
<dbReference type="GO" id="GO:0070012">
    <property type="term" value="F:oligopeptidase activity"/>
    <property type="evidence" value="ECO:0007669"/>
    <property type="project" value="TreeGrafter"/>
</dbReference>